<reference evidence="1 2" key="1">
    <citation type="submission" date="2021-05" db="EMBL/GenBank/DDBJ databases">
        <title>Draft genomes of marine bacteria isolated from model chitin particles.</title>
        <authorList>
            <person name="Datta M.S."/>
            <person name="Schwartzman J.A."/>
            <person name="Cordero O."/>
        </authorList>
    </citation>
    <scope>NUCLEOTIDE SEQUENCE [LARGE SCALE GENOMIC DNA]</scope>
    <source>
        <strain evidence="1 2">4E07</strain>
    </source>
</reference>
<protein>
    <submittedName>
        <fullName evidence="1">Uncharacterized protein</fullName>
    </submittedName>
</protein>
<proteinExistence type="predicted"/>
<dbReference type="Proteomes" id="UP000763802">
    <property type="component" value="Unassembled WGS sequence"/>
</dbReference>
<comment type="caution">
    <text evidence="1">The sequence shown here is derived from an EMBL/GenBank/DDBJ whole genome shotgun (WGS) entry which is preliminary data.</text>
</comment>
<gene>
    <name evidence="1" type="ORF">KL867_17790</name>
</gene>
<evidence type="ECO:0000313" key="2">
    <source>
        <dbReference type="Proteomes" id="UP000763802"/>
    </source>
</evidence>
<sequence>MTAFFSIILPIFLTICVFGLPKLREWLEFKASDSHVRTALIEEFHTEAMKFMKETDSQDNELLRRFVWRAADKMIDGSKLIRTVIFASNGANGKRSQTTLDAQKALKALEAGPRKSFSNVLALSLMVSSTQSLFFGGLYRSVITLAISEKERTAREPETLVKRFNKLAFLQKPDQKQVC</sequence>
<accession>A0ABS5WUV0</accession>
<keyword evidence="2" id="KW-1185">Reference proteome</keyword>
<dbReference type="RefSeq" id="WP_215194137.1">
    <property type="nucleotide sequence ID" value="NZ_JAHHDY010000018.1"/>
</dbReference>
<evidence type="ECO:0000313" key="1">
    <source>
        <dbReference type="EMBL" id="MBT3142925.1"/>
    </source>
</evidence>
<name>A0ABS5WUV0_9RHOB</name>
<dbReference type="EMBL" id="JAHHDY010000018">
    <property type="protein sequence ID" value="MBT3142925.1"/>
    <property type="molecule type" value="Genomic_DNA"/>
</dbReference>
<organism evidence="1 2">
    <name type="scientific">Falsiruegeria litorea</name>
    <dbReference type="NCBI Taxonomy" id="1280831"/>
    <lineage>
        <taxon>Bacteria</taxon>
        <taxon>Pseudomonadati</taxon>
        <taxon>Pseudomonadota</taxon>
        <taxon>Alphaproteobacteria</taxon>
        <taxon>Rhodobacterales</taxon>
        <taxon>Roseobacteraceae</taxon>
        <taxon>Falsiruegeria</taxon>
    </lineage>
</organism>